<sequence length="576" mass="63197">MLRLVKKNLDWWAVLGSVVFMAIQVICDLSLPNLTADIINNGVAKGNTDYIWQVGAKMMGLALLGLVAAVGNVYFASTQAQKMGMRLRSKIFKHTMALGNKEFDDLGASSLITRTTNDVLQIQNVIIMMLRMMIQAPLMLIGAGIMAYQSEKQLTWVFLVAIPLLVIAIGGIMGSAVPLFQKLQKQIDKINLVFREGLTGVRVIRAFRQDQFEQARFEVANKDYTQTAIKVFSIVSIMMPIMTIIMNGTNLGIVWFGANLIGEMNMQVGDLVSFMTYAAMLLFSFMMLSMIFVFLPRAQAAAVRIIEVLDTKNKVQEKADAQVAKQDVVASLEFDHIDFRYEGAEEKALEDVDVKLTAGQTLAIIGGTGSGKSSLIALIPRLYDVEAGAVRVDGQDVRDLTKVSLQDKVSYVQQKAVLFKGTIRSNLAFGKADATDEEMWRALEIAQAKDFVADLPDGLDAVVEQGGDNFSGGQKQRLAIARALIKPASIYVFDDSFSALDFKTDAALRKALKADRDISQSVVVIVAQRVSTVTNADQIIVLDDGKVAGVGTHQELLADNEVYQEIVHSQMKEGEV</sequence>
<dbReference type="STRING" id="1423740.FC36_GL001219"/>
<evidence type="ECO:0000256" key="9">
    <source>
        <dbReference type="SAM" id="Phobius"/>
    </source>
</evidence>
<keyword evidence="3" id="KW-1003">Cell membrane</keyword>
<dbReference type="GO" id="GO:0016887">
    <property type="term" value="F:ATP hydrolysis activity"/>
    <property type="evidence" value="ECO:0007669"/>
    <property type="project" value="InterPro"/>
</dbReference>
<dbReference type="Gene3D" id="1.20.1560.10">
    <property type="entry name" value="ABC transporter type 1, transmembrane domain"/>
    <property type="match status" value="1"/>
</dbReference>
<evidence type="ECO:0000256" key="5">
    <source>
        <dbReference type="ARBA" id="ARBA00022741"/>
    </source>
</evidence>
<feature type="transmembrane region" description="Helical" evidence="9">
    <location>
        <begin position="276"/>
        <end position="295"/>
    </location>
</feature>
<proteinExistence type="predicted"/>
<dbReference type="SUPFAM" id="SSF52540">
    <property type="entry name" value="P-loop containing nucleoside triphosphate hydrolases"/>
    <property type="match status" value="1"/>
</dbReference>
<keyword evidence="7 9" id="KW-1133">Transmembrane helix</keyword>
<feature type="transmembrane region" description="Helical" evidence="9">
    <location>
        <begin position="231"/>
        <end position="256"/>
    </location>
</feature>
<evidence type="ECO:0000313" key="13">
    <source>
        <dbReference type="Proteomes" id="UP000051048"/>
    </source>
</evidence>
<feature type="transmembrane region" description="Helical" evidence="9">
    <location>
        <begin position="51"/>
        <end position="76"/>
    </location>
</feature>
<reference evidence="12 13" key="1">
    <citation type="journal article" date="2015" name="Genome Announc.">
        <title>Expanding the biotechnology potential of lactobacilli through comparative genomics of 213 strains and associated genera.</title>
        <authorList>
            <person name="Sun Z."/>
            <person name="Harris H.M."/>
            <person name="McCann A."/>
            <person name="Guo C."/>
            <person name="Argimon S."/>
            <person name="Zhang W."/>
            <person name="Yang X."/>
            <person name="Jeffery I.B."/>
            <person name="Cooney J.C."/>
            <person name="Kagawa T.F."/>
            <person name="Liu W."/>
            <person name="Song Y."/>
            <person name="Salvetti E."/>
            <person name="Wrobel A."/>
            <person name="Rasinkangas P."/>
            <person name="Parkhill J."/>
            <person name="Rea M.C."/>
            <person name="O'Sullivan O."/>
            <person name="Ritari J."/>
            <person name="Douillard F.P."/>
            <person name="Paul Ross R."/>
            <person name="Yang R."/>
            <person name="Briner A.E."/>
            <person name="Felis G.E."/>
            <person name="de Vos W.M."/>
            <person name="Barrangou R."/>
            <person name="Klaenhammer T.R."/>
            <person name="Caufield P.W."/>
            <person name="Cui Y."/>
            <person name="Zhang H."/>
            <person name="O'Toole P.W."/>
        </authorList>
    </citation>
    <scope>NUCLEOTIDE SEQUENCE [LARGE SCALE GENOMIC DNA]</scope>
    <source>
        <strain evidence="12 13">DSM 15833</strain>
    </source>
</reference>
<dbReference type="FunFam" id="3.40.50.300:FF:000854">
    <property type="entry name" value="Multidrug ABC transporter ATP-binding protein"/>
    <property type="match status" value="1"/>
</dbReference>
<keyword evidence="6 12" id="KW-0067">ATP-binding</keyword>
<dbReference type="GO" id="GO:0005524">
    <property type="term" value="F:ATP binding"/>
    <property type="evidence" value="ECO:0007669"/>
    <property type="project" value="UniProtKB-KW"/>
</dbReference>
<dbReference type="PANTHER" id="PTHR43394">
    <property type="entry name" value="ATP-DEPENDENT PERMEASE MDL1, MITOCHONDRIAL"/>
    <property type="match status" value="1"/>
</dbReference>
<evidence type="ECO:0000256" key="6">
    <source>
        <dbReference type="ARBA" id="ARBA00022840"/>
    </source>
</evidence>
<dbReference type="SMART" id="SM00382">
    <property type="entry name" value="AAA"/>
    <property type="match status" value="1"/>
</dbReference>
<feature type="transmembrane region" description="Helical" evidence="9">
    <location>
        <begin position="154"/>
        <end position="180"/>
    </location>
</feature>
<dbReference type="CDD" id="cd18548">
    <property type="entry name" value="ABC_6TM_Tm287_like"/>
    <property type="match status" value="1"/>
</dbReference>
<dbReference type="Proteomes" id="UP000051048">
    <property type="component" value="Unassembled WGS sequence"/>
</dbReference>
<protein>
    <submittedName>
        <fullName evidence="12">ABC transporter, ATP-binding protein</fullName>
    </submittedName>
</protein>
<evidence type="ECO:0000256" key="4">
    <source>
        <dbReference type="ARBA" id="ARBA00022692"/>
    </source>
</evidence>
<name>A0A0R1TGI7_9LACO</name>
<keyword evidence="4 9" id="KW-0812">Transmembrane</keyword>
<dbReference type="SUPFAM" id="SSF90123">
    <property type="entry name" value="ABC transporter transmembrane region"/>
    <property type="match status" value="1"/>
</dbReference>
<dbReference type="PANTHER" id="PTHR43394:SF1">
    <property type="entry name" value="ATP-BINDING CASSETTE SUB-FAMILY B MEMBER 10, MITOCHONDRIAL"/>
    <property type="match status" value="1"/>
</dbReference>
<evidence type="ECO:0000256" key="3">
    <source>
        <dbReference type="ARBA" id="ARBA00022475"/>
    </source>
</evidence>
<dbReference type="Pfam" id="PF00664">
    <property type="entry name" value="ABC_membrane"/>
    <property type="match status" value="1"/>
</dbReference>
<dbReference type="InterPro" id="IPR027417">
    <property type="entry name" value="P-loop_NTPase"/>
</dbReference>
<dbReference type="PROSITE" id="PS00211">
    <property type="entry name" value="ABC_TRANSPORTER_1"/>
    <property type="match status" value="1"/>
</dbReference>
<dbReference type="GO" id="GO:0015421">
    <property type="term" value="F:ABC-type oligopeptide transporter activity"/>
    <property type="evidence" value="ECO:0007669"/>
    <property type="project" value="TreeGrafter"/>
</dbReference>
<comment type="subcellular location">
    <subcellularLocation>
        <location evidence="1">Cell membrane</location>
        <topology evidence="1">Multi-pass membrane protein</topology>
    </subcellularLocation>
</comment>
<dbReference type="OrthoDB" id="9770415at2"/>
<dbReference type="GO" id="GO:0005886">
    <property type="term" value="C:plasma membrane"/>
    <property type="evidence" value="ECO:0007669"/>
    <property type="project" value="UniProtKB-SubCell"/>
</dbReference>
<dbReference type="InterPro" id="IPR039421">
    <property type="entry name" value="Type_1_exporter"/>
</dbReference>
<dbReference type="PROSITE" id="PS50929">
    <property type="entry name" value="ABC_TM1F"/>
    <property type="match status" value="1"/>
</dbReference>
<dbReference type="EMBL" id="AZFH01000161">
    <property type="protein sequence ID" value="KRL77811.1"/>
    <property type="molecule type" value="Genomic_DNA"/>
</dbReference>
<evidence type="ECO:0000256" key="1">
    <source>
        <dbReference type="ARBA" id="ARBA00004651"/>
    </source>
</evidence>
<organism evidence="12 13">
    <name type="scientific">Ligilactobacillus equi DSM 15833 = JCM 10991</name>
    <dbReference type="NCBI Taxonomy" id="1423740"/>
    <lineage>
        <taxon>Bacteria</taxon>
        <taxon>Bacillati</taxon>
        <taxon>Bacillota</taxon>
        <taxon>Bacilli</taxon>
        <taxon>Lactobacillales</taxon>
        <taxon>Lactobacillaceae</taxon>
        <taxon>Ligilactobacillus</taxon>
    </lineage>
</organism>
<keyword evidence="2" id="KW-0813">Transport</keyword>
<evidence type="ECO:0000313" key="12">
    <source>
        <dbReference type="EMBL" id="KRL77811.1"/>
    </source>
</evidence>
<dbReference type="AlphaFoldDB" id="A0A0R1TGI7"/>
<dbReference type="PATRIC" id="fig|1423740.3.peg.1315"/>
<feature type="transmembrane region" description="Helical" evidence="9">
    <location>
        <begin position="130"/>
        <end position="148"/>
    </location>
</feature>
<evidence type="ECO:0000256" key="7">
    <source>
        <dbReference type="ARBA" id="ARBA00022989"/>
    </source>
</evidence>
<dbReference type="InterPro" id="IPR036640">
    <property type="entry name" value="ABC1_TM_sf"/>
</dbReference>
<gene>
    <name evidence="12" type="ORF">FC36_GL001219</name>
</gene>
<feature type="domain" description="ABC transmembrane type-1" evidence="11">
    <location>
        <begin position="15"/>
        <end position="297"/>
    </location>
</feature>
<feature type="transmembrane region" description="Helical" evidence="9">
    <location>
        <begin position="12"/>
        <end position="31"/>
    </location>
</feature>
<feature type="domain" description="ABC transporter" evidence="10">
    <location>
        <begin position="332"/>
        <end position="569"/>
    </location>
</feature>
<keyword evidence="8 9" id="KW-0472">Membrane</keyword>
<evidence type="ECO:0000259" key="11">
    <source>
        <dbReference type="PROSITE" id="PS50929"/>
    </source>
</evidence>
<dbReference type="InterPro" id="IPR003439">
    <property type="entry name" value="ABC_transporter-like_ATP-bd"/>
</dbReference>
<dbReference type="InterPro" id="IPR017871">
    <property type="entry name" value="ABC_transporter-like_CS"/>
</dbReference>
<dbReference type="RefSeq" id="WP_025020518.1">
    <property type="nucleotide sequence ID" value="NZ_AZFH01000161.1"/>
</dbReference>
<dbReference type="Gene3D" id="3.40.50.300">
    <property type="entry name" value="P-loop containing nucleotide triphosphate hydrolases"/>
    <property type="match status" value="1"/>
</dbReference>
<dbReference type="Pfam" id="PF00005">
    <property type="entry name" value="ABC_tran"/>
    <property type="match status" value="1"/>
</dbReference>
<evidence type="ECO:0000256" key="8">
    <source>
        <dbReference type="ARBA" id="ARBA00023136"/>
    </source>
</evidence>
<dbReference type="InterPro" id="IPR011527">
    <property type="entry name" value="ABC1_TM_dom"/>
</dbReference>
<dbReference type="PROSITE" id="PS50893">
    <property type="entry name" value="ABC_TRANSPORTER_2"/>
    <property type="match status" value="1"/>
</dbReference>
<comment type="caution">
    <text evidence="12">The sequence shown here is derived from an EMBL/GenBank/DDBJ whole genome shotgun (WGS) entry which is preliminary data.</text>
</comment>
<evidence type="ECO:0000259" key="10">
    <source>
        <dbReference type="PROSITE" id="PS50893"/>
    </source>
</evidence>
<accession>A0A0R1TGI7</accession>
<keyword evidence="5" id="KW-0547">Nucleotide-binding</keyword>
<dbReference type="InterPro" id="IPR003593">
    <property type="entry name" value="AAA+_ATPase"/>
</dbReference>
<evidence type="ECO:0000256" key="2">
    <source>
        <dbReference type="ARBA" id="ARBA00022448"/>
    </source>
</evidence>